<comment type="caution">
    <text evidence="1">The sequence shown here is derived from an EMBL/GenBank/DDBJ whole genome shotgun (WGS) entry which is preliminary data.</text>
</comment>
<sequence>MLHRKKKKKVVAELPLRKDSSRSSESRFQLLAALPTQEETQNENVAKLKELIQAIQEPQLIPKKQVKAKPKGKILPPKANTDFDFDMIDSIDPQEVCLELLDKDVVLLQQDIMEA</sequence>
<reference evidence="2" key="1">
    <citation type="journal article" date="2023" name="Nat. Plants">
        <title>Single-cell RNA sequencing provides a high-resolution roadmap for understanding the multicellular compartmentation of specialized metabolism.</title>
        <authorList>
            <person name="Sun S."/>
            <person name="Shen X."/>
            <person name="Li Y."/>
            <person name="Li Y."/>
            <person name="Wang S."/>
            <person name="Li R."/>
            <person name="Zhang H."/>
            <person name="Shen G."/>
            <person name="Guo B."/>
            <person name="Wei J."/>
            <person name="Xu J."/>
            <person name="St-Pierre B."/>
            <person name="Chen S."/>
            <person name="Sun C."/>
        </authorList>
    </citation>
    <scope>NUCLEOTIDE SEQUENCE [LARGE SCALE GENOMIC DNA]</scope>
</reference>
<dbReference type="Proteomes" id="UP001060085">
    <property type="component" value="Linkage Group LG02"/>
</dbReference>
<dbReference type="EMBL" id="CM044702">
    <property type="protein sequence ID" value="KAI5676312.1"/>
    <property type="molecule type" value="Genomic_DNA"/>
</dbReference>
<accession>A0ACC0BUE3</accession>
<organism evidence="1 2">
    <name type="scientific">Catharanthus roseus</name>
    <name type="common">Madagascar periwinkle</name>
    <name type="synonym">Vinca rosea</name>
    <dbReference type="NCBI Taxonomy" id="4058"/>
    <lineage>
        <taxon>Eukaryota</taxon>
        <taxon>Viridiplantae</taxon>
        <taxon>Streptophyta</taxon>
        <taxon>Embryophyta</taxon>
        <taxon>Tracheophyta</taxon>
        <taxon>Spermatophyta</taxon>
        <taxon>Magnoliopsida</taxon>
        <taxon>eudicotyledons</taxon>
        <taxon>Gunneridae</taxon>
        <taxon>Pentapetalae</taxon>
        <taxon>asterids</taxon>
        <taxon>lamiids</taxon>
        <taxon>Gentianales</taxon>
        <taxon>Apocynaceae</taxon>
        <taxon>Rauvolfioideae</taxon>
        <taxon>Vinceae</taxon>
        <taxon>Catharanthinae</taxon>
        <taxon>Catharanthus</taxon>
    </lineage>
</organism>
<gene>
    <name evidence="1" type="ORF">M9H77_07262</name>
</gene>
<name>A0ACC0BUE3_CATRO</name>
<proteinExistence type="predicted"/>
<evidence type="ECO:0000313" key="1">
    <source>
        <dbReference type="EMBL" id="KAI5676312.1"/>
    </source>
</evidence>
<keyword evidence="2" id="KW-1185">Reference proteome</keyword>
<protein>
    <submittedName>
        <fullName evidence="1">Uncharacterized protein</fullName>
    </submittedName>
</protein>
<evidence type="ECO:0000313" key="2">
    <source>
        <dbReference type="Proteomes" id="UP001060085"/>
    </source>
</evidence>